<gene>
    <name evidence="2" type="ORF">D7X32_15085</name>
</gene>
<dbReference type="Gene3D" id="3.40.390.10">
    <property type="entry name" value="Collagenase (Catalytic Domain)"/>
    <property type="match status" value="1"/>
</dbReference>
<dbReference type="Gene3D" id="2.80.10.50">
    <property type="match status" value="1"/>
</dbReference>
<dbReference type="InterPro" id="IPR035992">
    <property type="entry name" value="Ricin_B-like_lectins"/>
</dbReference>
<evidence type="ECO:0000313" key="3">
    <source>
        <dbReference type="Proteomes" id="UP000268313"/>
    </source>
</evidence>
<comment type="caution">
    <text evidence="2">The sequence shown here is derived from an EMBL/GenBank/DDBJ whole genome shotgun (WGS) entry which is preliminary data.</text>
</comment>
<dbReference type="EMBL" id="RAWE01000046">
    <property type="protein sequence ID" value="RKH03039.1"/>
    <property type="molecule type" value="Genomic_DNA"/>
</dbReference>
<dbReference type="GO" id="GO:0008237">
    <property type="term" value="F:metallopeptidase activity"/>
    <property type="evidence" value="ECO:0007669"/>
    <property type="project" value="InterPro"/>
</dbReference>
<dbReference type="SUPFAM" id="SSF55486">
    <property type="entry name" value="Metalloproteases ('zincins'), catalytic domain"/>
    <property type="match status" value="1"/>
</dbReference>
<dbReference type="SUPFAM" id="SSF50370">
    <property type="entry name" value="Ricin B-like lectins"/>
    <property type="match status" value="1"/>
</dbReference>
<name>A0A3A8K781_9BACT</name>
<feature type="domain" description="Ricin B lectin" evidence="1">
    <location>
        <begin position="283"/>
        <end position="367"/>
    </location>
</feature>
<dbReference type="Proteomes" id="UP000268313">
    <property type="component" value="Unassembled WGS sequence"/>
</dbReference>
<organism evidence="2 3">
    <name type="scientific">Corallococcus carmarthensis</name>
    <dbReference type="NCBI Taxonomy" id="2316728"/>
    <lineage>
        <taxon>Bacteria</taxon>
        <taxon>Pseudomonadati</taxon>
        <taxon>Myxococcota</taxon>
        <taxon>Myxococcia</taxon>
        <taxon>Myxococcales</taxon>
        <taxon>Cystobacterineae</taxon>
        <taxon>Myxococcaceae</taxon>
        <taxon>Corallococcus</taxon>
    </lineage>
</organism>
<dbReference type="InterPro" id="IPR024079">
    <property type="entry name" value="MetalloPept_cat_dom_sf"/>
</dbReference>
<dbReference type="AlphaFoldDB" id="A0A3A8K781"/>
<dbReference type="Pfam" id="PF14200">
    <property type="entry name" value="RicinB_lectin_2"/>
    <property type="match status" value="1"/>
</dbReference>
<evidence type="ECO:0000259" key="1">
    <source>
        <dbReference type="Pfam" id="PF14200"/>
    </source>
</evidence>
<reference evidence="3" key="1">
    <citation type="submission" date="2018-09" db="EMBL/GenBank/DDBJ databases">
        <authorList>
            <person name="Livingstone P.G."/>
            <person name="Whitworth D.E."/>
        </authorList>
    </citation>
    <scope>NUCLEOTIDE SEQUENCE [LARGE SCALE GENOMIC DNA]</scope>
    <source>
        <strain evidence="3">CA043D</strain>
    </source>
</reference>
<keyword evidence="3" id="KW-1185">Reference proteome</keyword>
<protein>
    <recommendedName>
        <fullName evidence="1">Ricin B lectin domain-containing protein</fullName>
    </recommendedName>
</protein>
<evidence type="ECO:0000313" key="2">
    <source>
        <dbReference type="EMBL" id="RKH03039.1"/>
    </source>
</evidence>
<accession>A0A3A8K781</accession>
<proteinExistence type="predicted"/>
<sequence>MVLAVLAVPGLASAAAPAYQTQNIEGWTVNIDTRLPATNKAATDKAVGLLTSQLKDIVRGVPAGPVAELRKVTLWLSPQYAGQPPRAEFHPSPIWLSQNGRNPAMALGVEISNVFVYEAETQRMPLFVLHELAHAYQNRVLGDGNADILAAFNRATASKTYERVERFNGPGLPVTYERAYGMNNAAEFFAETSEAYFGRNDFQPYTRDELAKHDPVTLAMLHKVWQVPQPQPAPPPPTTTAGFDTRCFYRLTTQWQGEGMSLDIVNDGKNNTPILAKSGNYAGQLWKLMPEAGGAYRLVTQWRGNGLSLANTAGNRPLLVNTAAAAEQLWKVTPELNGTFRLTNVAQAESLSLDILNDGKANTTPILAKKALVSGQLWKVAPVSPCP</sequence>
<dbReference type="CDD" id="cd00161">
    <property type="entry name" value="beta-trefoil_Ricin-like"/>
    <property type="match status" value="1"/>
</dbReference>
<dbReference type="InterPro" id="IPR000772">
    <property type="entry name" value="Ricin_B_lectin"/>
</dbReference>